<dbReference type="GO" id="GO:0031380">
    <property type="term" value="C:nuclear RNA-directed RNA polymerase complex"/>
    <property type="evidence" value="ECO:0007669"/>
    <property type="project" value="TreeGrafter"/>
</dbReference>
<evidence type="ECO:0000256" key="1">
    <source>
        <dbReference type="RuleBase" id="RU363098"/>
    </source>
</evidence>
<feature type="domain" description="RDRP core" evidence="2">
    <location>
        <begin position="23"/>
        <end position="75"/>
    </location>
</feature>
<dbReference type="PANTHER" id="PTHR23079">
    <property type="entry name" value="RNA-DEPENDENT RNA POLYMERASE"/>
    <property type="match status" value="1"/>
</dbReference>
<sequence>MSTKTLTCNYKCSHGTGRLNLHEEPYTFSDGCGCLSVAAARQITAKIGLDVQNPPSCYQVRYASYKGVLDVNPMLDRNKEFFDAQVCQKLAIAIPLELGRMMFGVIDETGILQKVEEESIKKKYFLTGPVLVTKNPSIVGCDVRMLVDVVALHHLVDVLVFPRHTFFRTNDDRFRHEYTLIWDEELALEGNQTPATGISRPREIQRQLPICRQMSISNRWPGSFFVKYLNKTI</sequence>
<evidence type="ECO:0000313" key="3">
    <source>
        <dbReference type="Proteomes" id="UP000050741"/>
    </source>
</evidence>
<reference evidence="3" key="1">
    <citation type="submission" date="2013-12" db="EMBL/GenBank/DDBJ databases">
        <authorList>
            <person name="Aslett M."/>
        </authorList>
    </citation>
    <scope>NUCLEOTIDE SEQUENCE [LARGE SCALE GENOMIC DNA]</scope>
    <source>
        <strain evidence="3">Lindley</strain>
    </source>
</reference>
<dbReference type="AlphaFoldDB" id="A0A183CQR8"/>
<evidence type="ECO:0000313" key="4">
    <source>
        <dbReference type="WBParaSite" id="GPLIN_001522600"/>
    </source>
</evidence>
<evidence type="ECO:0000259" key="2">
    <source>
        <dbReference type="Pfam" id="PF05183"/>
    </source>
</evidence>
<dbReference type="Proteomes" id="UP000050741">
    <property type="component" value="Unassembled WGS sequence"/>
</dbReference>
<dbReference type="GO" id="GO:0030422">
    <property type="term" value="P:siRNA processing"/>
    <property type="evidence" value="ECO:0007669"/>
    <property type="project" value="TreeGrafter"/>
</dbReference>
<keyword evidence="1" id="KW-0548">Nucleotidyltransferase</keyword>
<dbReference type="Pfam" id="PF05183">
    <property type="entry name" value="RdRP"/>
    <property type="match status" value="2"/>
</dbReference>
<comment type="catalytic activity">
    <reaction evidence="1">
        <text>RNA(n) + a ribonucleoside 5'-triphosphate = RNA(n+1) + diphosphate</text>
        <dbReference type="Rhea" id="RHEA:21248"/>
        <dbReference type="Rhea" id="RHEA-COMP:14527"/>
        <dbReference type="Rhea" id="RHEA-COMP:17342"/>
        <dbReference type="ChEBI" id="CHEBI:33019"/>
        <dbReference type="ChEBI" id="CHEBI:61557"/>
        <dbReference type="ChEBI" id="CHEBI:140395"/>
        <dbReference type="EC" id="2.7.7.48"/>
    </reaction>
</comment>
<accession>A0A183CQR8</accession>
<dbReference type="InterPro" id="IPR057596">
    <property type="entry name" value="RDRP_core"/>
</dbReference>
<reference evidence="4" key="3">
    <citation type="submission" date="2016-06" db="UniProtKB">
        <authorList>
            <consortium name="WormBaseParasite"/>
        </authorList>
    </citation>
    <scope>IDENTIFICATION</scope>
</reference>
<protein>
    <recommendedName>
        <fullName evidence="1">RNA-dependent RNA polymerase</fullName>
        <ecNumber evidence="1">2.7.7.48</ecNumber>
    </recommendedName>
</protein>
<proteinExistence type="inferred from homology"/>
<dbReference type="PANTHER" id="PTHR23079:SF57">
    <property type="entry name" value="RNA-DIRECTED RNA POLYMERASE"/>
    <property type="match status" value="1"/>
</dbReference>
<dbReference type="InterPro" id="IPR007855">
    <property type="entry name" value="RDRP"/>
</dbReference>
<dbReference type="GO" id="GO:0003723">
    <property type="term" value="F:RNA binding"/>
    <property type="evidence" value="ECO:0007669"/>
    <property type="project" value="UniProtKB-KW"/>
</dbReference>
<keyword evidence="3" id="KW-1185">Reference proteome</keyword>
<dbReference type="WBParaSite" id="GPLIN_001522600">
    <property type="protein sequence ID" value="GPLIN_001522600"/>
    <property type="gene ID" value="GPLIN_001522600"/>
</dbReference>
<keyword evidence="1" id="KW-0694">RNA-binding</keyword>
<dbReference type="GO" id="GO:0003968">
    <property type="term" value="F:RNA-directed RNA polymerase activity"/>
    <property type="evidence" value="ECO:0007669"/>
    <property type="project" value="UniProtKB-KW"/>
</dbReference>
<name>A0A183CQR8_GLOPA</name>
<comment type="similarity">
    <text evidence="1">Belongs to the RdRP family.</text>
</comment>
<dbReference type="EC" id="2.7.7.48" evidence="1"/>
<keyword evidence="1" id="KW-0808">Transferase</keyword>
<feature type="domain" description="RDRP core" evidence="2">
    <location>
        <begin position="88"/>
        <end position="165"/>
    </location>
</feature>
<reference evidence="3" key="2">
    <citation type="submission" date="2014-05" db="EMBL/GenBank/DDBJ databases">
        <title>The genome and life-stage specific transcriptomes of Globodera pallida elucidate key aspects of plant parasitism by a cyst nematode.</title>
        <authorList>
            <person name="Cotton J.A."/>
            <person name="Lilley C.J."/>
            <person name="Jones L.M."/>
            <person name="Kikuchi T."/>
            <person name="Reid A.J."/>
            <person name="Thorpe P."/>
            <person name="Tsai I.J."/>
            <person name="Beasley H."/>
            <person name="Blok V."/>
            <person name="Cock P.J.A."/>
            <person name="Van den Akker S.E."/>
            <person name="Holroyd N."/>
            <person name="Hunt M."/>
            <person name="Mantelin S."/>
            <person name="Naghra H."/>
            <person name="Pain A."/>
            <person name="Palomares-Rius J.E."/>
            <person name="Zarowiecki M."/>
            <person name="Berriman M."/>
            <person name="Jones J.T."/>
            <person name="Urwin P.E."/>
        </authorList>
    </citation>
    <scope>NUCLEOTIDE SEQUENCE [LARGE SCALE GENOMIC DNA]</scope>
    <source>
        <strain evidence="3">Lindley</strain>
    </source>
</reference>
<keyword evidence="1" id="KW-0696">RNA-directed RNA polymerase</keyword>
<organism evidence="3 4">
    <name type="scientific">Globodera pallida</name>
    <name type="common">Potato cyst nematode worm</name>
    <name type="synonym">Heterodera pallida</name>
    <dbReference type="NCBI Taxonomy" id="36090"/>
    <lineage>
        <taxon>Eukaryota</taxon>
        <taxon>Metazoa</taxon>
        <taxon>Ecdysozoa</taxon>
        <taxon>Nematoda</taxon>
        <taxon>Chromadorea</taxon>
        <taxon>Rhabditida</taxon>
        <taxon>Tylenchina</taxon>
        <taxon>Tylenchomorpha</taxon>
        <taxon>Tylenchoidea</taxon>
        <taxon>Heteroderidae</taxon>
        <taxon>Heteroderinae</taxon>
        <taxon>Globodera</taxon>
    </lineage>
</organism>